<feature type="region of interest" description="Disordered" evidence="1">
    <location>
        <begin position="2793"/>
        <end position="2813"/>
    </location>
</feature>
<gene>
    <name evidence="2" type="ORF">PGLA2088_LOCUS521</name>
</gene>
<dbReference type="Proteomes" id="UP000626109">
    <property type="component" value="Unassembled WGS sequence"/>
</dbReference>
<organism evidence="2 3">
    <name type="scientific">Polarella glacialis</name>
    <name type="common">Dinoflagellate</name>
    <dbReference type="NCBI Taxonomy" id="89957"/>
    <lineage>
        <taxon>Eukaryota</taxon>
        <taxon>Sar</taxon>
        <taxon>Alveolata</taxon>
        <taxon>Dinophyceae</taxon>
        <taxon>Suessiales</taxon>
        <taxon>Suessiaceae</taxon>
        <taxon>Polarella</taxon>
    </lineage>
</organism>
<proteinExistence type="predicted"/>
<sequence length="3630" mass="405224">MPSAGWTKMSVDEVRLATAWYEEEKVAPAEIAERLGRDKATLTRLLVKKVDRKRQGRPVALTDAQVDFLEHRLDELIVKADGKYRVTAKMLRANTRTKASARAMLDALRKRNIYFRKLREKPVLTDEDIADRLAFAKKYKDKSKAWWQKNVHAFIDGKFFQVYLNGKERDRAARHATFGAFRSPGKGLSHGYVKPSKSLKHNTGAASALVQAGIVNGKALKKAYPTKRSYNLLEDNDPTGYKSKKGVASKEEMHIKLFAIPKRSPDLSICDYALWKEVNKRMRNSEKAWASNKRESRVDYLARLRRTATRLPRPFVLKSIGDMKRRCLRLYKAKGFHFEEAAAPAQPDDEAARQEAAAAVQPDDEVLAPPGDEATELPPPPEEWQQWAEDEGARNYVFLVTFAAVLVTVAAEANAMGVPLRTLEEVSREMIRDAILDAVANPSADTSRSRGSRPRTIPLSVVKMVAFLEMPLHFHVAVRLSSLSRFVPLKAGRHGLASHWSTTPSERRSAVRRDRELAEQLAHSSGGATKKQSGFNKLDLYAVIIDKKLRTTSAVMAYVQGFGSQQMQLFIARAQRKLADHISDAWEWDAARSKALEEEQSEWNLLQALAMGLCSGTSCDWRAGASEFFARNAHTINEGEPAAALARVIKSGPSKTARVPLITGPTNAGKSTILDPIDDVFGAASVFHTPALGSSMALSNLVTKPKKFIFQDDYRPVEFATVPRRPCPTIPLVTFLKLMGGQWFEVQVSQSFNNGNVDCRWTKGVAMTAKLDGLWDPTPVVSQEDIRHMQSRVHQFTASAQIAGPPTPGWSASHVDSWPASNGGTLSSDRVGVSLYTGLSPRALPQNPNMPSAGWTKRSVDEVRLATAWYEEEKVAPAEIAERLGRDKATLARLLVKKVDRKRQGRPVALTDAQVDFLEHRLDELIVKADGQYRVTAKMLRANTRTKASARAMLDALRKRNIYFRKLREKPALTDEDIADRLAFAKKYKDKSKAWWQKNVHAFIDGKFFQVYLNGKERDRAARHATFGAFRSPGKGLSHGYVKPSKSLKHNTGAASALVQAGIVNGKVGMWYQVPGGRWSGDAAVKMYSGPLVKALKKAYPTKRSYNLLEDNEVNKRMRNSEKAWASNKRESRVDYLARLRRTATRLPRPFVLKSIGDMKRRCLRLSKAKGFHFEEGGKGQNLPESYVLQAKKQRRRRPQRQRSRTTKQRRRRPQRQCSRTTKSSRRRAMKLLSSPPPPEEWQQWAEDEGARNYVFLVTFAAVLVTVAAEANAMGVPLRTLEEVSREMIRDAILDAVANPSADTSLVLRRSKQLCVAGMAWRRIGSVDASPLMWAANGKALSLHEEAQQPFLAAKRKRDRELAEQLAHSSGGATKKQPGFNKLDLYAVIIDKKLRTTSAAMAYVQGFGSQQMQLFIARAQRKLADHISDAWEWDAARSKALEEEQSEWNLLEALAMGLCSGTSCDWRAGASEFFARNAHTINEGELAAALARVIKSGPSKTARVPLITGPTNAGKSTILDPIDEVFGAASVFHTPALGSSMALINLVTKPKKFIFLDDYRPVEFATVPRRPCPTIPLVTFLKLMGGQWFEVQVSQSFNNGNVDCRWTKGVAMTAKLDGLWDPTPVVSQEDIRHMQSRVHQFTASAQIETPMCAPPQNPKHAIGLAGRRGPWMSAPVYCLVWAENSACFWSIAERLGVTKLPSLDFLVKKASARAMLDALRKRNIYFRKLREKPVLTDEDIADRLAFAKKYKDKSKAWWQKNVHAFIDGKFFQVYLNGKERDRAARHATFGAFRSPGKGLSHGYVKPSMSLKRNTGAASALVQAGIVNGKVGMWYQVPGGRWSGDAAVKMYSGPLVKALKKAYPTKRSYNLLEDNDPTGYKSKKGVASKEEMHIKLFAIPKRSPDLSICDYALWKEVNKRMRNSEKAWASNKRESRVDYLARLRRTATRLPRPFVLKSIGDMKRRCLRLYKAKGFHFEEAAAPAQPDDEAAPQEAAAAVQPDDEVLAPPGDEATELPPPPEEWQQWAEDEGARNYVFLVTFAAVLVTVAAEANAMGVPLRTLEEVSREMIRDAILDAVANPSADTSLVLRRSKQLCVAGMAWRRIGSVDASPLMWAANGKALSLHEEAQQPFLAAKRKRDRELAEQLAHSSGGATKKQPGFNKLDLYAVIIDKKLRTTSAVMAYLQGFGSQQMQLFIARAQRKLADHISDAWEWDAARSKALEEEQSEWNLLEALAMGLCSGTSCDWRAGASEFFARNAHTINEGDTILDPIDEVFGAASVFHTPALGSSMALSNLVTKPKKFIIFLDDYRPVEFATVPRRPCPTIPLVTFLNLMGGQWFEVQVSQSFNNGNVDCRWTKGVAMTAKLDGLWDPTPVVSQEDIRHMQSRVHQFTASAQIAYKPIAGGTPELCFADLYSLRSALPQNPNMPSAGWTKRSVDEVRLATAWYEEEKVAPAEIAERLGRDKATLTRLLVKKVDRKRQGRPVALTDAQVDFLEHRLDELIVKADGKYRVTAKMLRANTRTKASARAMLDALRKRNIYFRKLREKPVLTDEDIADRLAFAKKYKDKSKAWRQKNVHAFIDGKFFQVYLNGRSVIGQLDMLHSALSALLAKAGIVNGKVGMWYQVPGGRWSGDAAVKMYSGPLVKALKKAYPTKRSYNLLEDNDPTGYKSKKGVASKEEMHIKLFAIPKRSPDLSICDYALWKEVNKRMRNSEKAWASNKRESRVDYLARLRRTATRLPRPFVLKSIGDMKRRCLRLYKAKGFHFEEAAAPAQPDDEAAPQEAAAAVQPDDEVLAPPGDEATELPPPPEEWQQWAEDEGARNYVFLVTFAAVLVTVAAEANAMGVPLRTLEEVSREMIRDAILDAVANPSADTSLVLRRSKQLCVAGMAWRRIGSVDASPLMRAANGKALSLHEEAQQPFLAAKRKRDRELAEQLAHSSGGATKKQPGFNKLDLYAVIIDKKLRTTSAVMAYVQGFGSQQMQLFIARAQRKLADHISDAWEWDAARSKALEEEQSEWNLLEALAMGLCSGTSCDWRAGASEFFARNAHTINEGELAAALARVIKSGPSKTARVPLITGPTNAGKSTILDPIDEVFGAASVFHTPALGSSMALSNLVTKPKKFIFLDDYRPVEFATVPRRPCPTIPLVTFLKLMGGQWFEVQVSQSFNNGNVDCRWTKGVAMTAKLDGLWDPTPVVSQEDIRHMQSRVHQFTASAQIAGPPTPGWSASHVDSWPASNGGTLSSDRVGVSLYTGLSPRALPQNPNMPSAGWTKMSVDEVRLATAWYEEEKVAPAEIAERLGRDKATLTRLLVKKVDRKRQGRPVALTDAQVDFLEHRLDELIVKADGKYRVTAKMLRANTRTKASARAMLDALRTRNIYFRKLREKPVLTDEDIADRLAFAKKYKDKSKAWWQKNVHAFIDGKFFQVYLNGKERDRAARHATFGAFRSPGKGLSHGYVKPSKSLKHNTGAASALVQAGIVNGKVGMWYQVPGGRWSGDAAVKMYSGPLVKALKKAYPTKRSYNLLEDNDPTGYKSKKGVASKEEMHIKLFAIPKRSPDLSICDYALWKEVNKRMRNSEKAWASNKRESRVDYLARLRRTATRLPRPFVLKSIGDMKRRCLRLYKAKGFHFE</sequence>
<accession>A0A813GPB6</accession>
<dbReference type="GO" id="GO:0003676">
    <property type="term" value="F:nucleic acid binding"/>
    <property type="evidence" value="ECO:0007669"/>
    <property type="project" value="InterPro"/>
</dbReference>
<evidence type="ECO:0000313" key="3">
    <source>
        <dbReference type="Proteomes" id="UP000626109"/>
    </source>
</evidence>
<protein>
    <submittedName>
        <fullName evidence="2">Uncharacterized protein</fullName>
    </submittedName>
</protein>
<dbReference type="EMBL" id="CAJNNW010000348">
    <property type="protein sequence ID" value="CAE8626937.1"/>
    <property type="molecule type" value="Genomic_DNA"/>
</dbReference>
<feature type="region of interest" description="Disordered" evidence="1">
    <location>
        <begin position="1183"/>
        <end position="1243"/>
    </location>
</feature>
<comment type="caution">
    <text evidence="2">The sequence shown here is derived from an EMBL/GenBank/DDBJ whole genome shotgun (WGS) entry which is preliminary data.</text>
</comment>
<name>A0A813GPB6_POLGL</name>
<feature type="compositionally biased region" description="Basic residues" evidence="1">
    <location>
        <begin position="1192"/>
        <end position="1215"/>
    </location>
</feature>
<reference evidence="2" key="1">
    <citation type="submission" date="2021-02" db="EMBL/GenBank/DDBJ databases">
        <authorList>
            <person name="Dougan E. K."/>
            <person name="Rhodes N."/>
            <person name="Thang M."/>
            <person name="Chan C."/>
        </authorList>
    </citation>
    <scope>NUCLEOTIDE SEQUENCE</scope>
</reference>
<feature type="region of interest" description="Disordered" evidence="1">
    <location>
        <begin position="2003"/>
        <end position="2023"/>
    </location>
</feature>
<feature type="region of interest" description="Disordered" evidence="1">
    <location>
        <begin position="343"/>
        <end position="383"/>
    </location>
</feature>
<evidence type="ECO:0000313" key="2">
    <source>
        <dbReference type="EMBL" id="CAE8626937.1"/>
    </source>
</evidence>
<dbReference type="InterPro" id="IPR036397">
    <property type="entry name" value="RNaseH_sf"/>
</dbReference>
<evidence type="ECO:0000256" key="1">
    <source>
        <dbReference type="SAM" id="MobiDB-lite"/>
    </source>
</evidence>
<dbReference type="Gene3D" id="3.30.420.10">
    <property type="entry name" value="Ribonuclease H-like superfamily/Ribonuclease H"/>
    <property type="match status" value="5"/>
</dbReference>
<feature type="non-terminal residue" evidence="2">
    <location>
        <position position="3630"/>
    </location>
</feature>